<dbReference type="GO" id="GO:0046872">
    <property type="term" value="F:metal ion binding"/>
    <property type="evidence" value="ECO:0007669"/>
    <property type="project" value="UniProtKB-KW"/>
</dbReference>
<keyword evidence="8" id="KW-1185">Reference proteome</keyword>
<reference evidence="6" key="1">
    <citation type="submission" date="2021-02" db="EMBL/GenBank/DDBJ databases">
        <authorList>
            <person name="Nowell W R."/>
        </authorList>
    </citation>
    <scope>NUCLEOTIDE SEQUENCE</scope>
</reference>
<dbReference type="InterPro" id="IPR005225">
    <property type="entry name" value="Small_GTP-bd"/>
</dbReference>
<dbReference type="PROSITE" id="PS51419">
    <property type="entry name" value="RAB"/>
    <property type="match status" value="1"/>
</dbReference>
<feature type="region of interest" description="Disordered" evidence="5">
    <location>
        <begin position="225"/>
        <end position="298"/>
    </location>
</feature>
<feature type="compositionally biased region" description="Low complexity" evidence="5">
    <location>
        <begin position="452"/>
        <end position="465"/>
    </location>
</feature>
<feature type="binding site" evidence="3">
    <location>
        <begin position="30"/>
        <end position="37"/>
    </location>
    <ligand>
        <name>GTP</name>
        <dbReference type="ChEBI" id="CHEBI:37565"/>
    </ligand>
</feature>
<evidence type="ECO:0000256" key="4">
    <source>
        <dbReference type="PIRSR" id="PIRSR606689-2"/>
    </source>
</evidence>
<feature type="region of interest" description="Disordered" evidence="5">
    <location>
        <begin position="342"/>
        <end position="606"/>
    </location>
</feature>
<feature type="binding site" evidence="3">
    <location>
        <begin position="146"/>
        <end position="149"/>
    </location>
    <ligand>
        <name>GTP</name>
        <dbReference type="ChEBI" id="CHEBI:37565"/>
    </ligand>
</feature>
<evidence type="ECO:0000313" key="7">
    <source>
        <dbReference type="EMBL" id="CAF1496272.1"/>
    </source>
</evidence>
<feature type="compositionally biased region" description="Polar residues" evidence="5">
    <location>
        <begin position="416"/>
        <end position="438"/>
    </location>
</feature>
<dbReference type="GO" id="GO:0060170">
    <property type="term" value="C:ciliary membrane"/>
    <property type="evidence" value="ECO:0007669"/>
    <property type="project" value="TreeGrafter"/>
</dbReference>
<evidence type="ECO:0000313" key="8">
    <source>
        <dbReference type="Proteomes" id="UP000663832"/>
    </source>
</evidence>
<dbReference type="OrthoDB" id="14717at2759"/>
<feature type="compositionally biased region" description="Basic and acidic residues" evidence="5">
    <location>
        <begin position="225"/>
        <end position="234"/>
    </location>
</feature>
<dbReference type="PANTHER" id="PTHR46090:SF2">
    <property type="entry name" value="ADP-RIBOSYLATION FACTOR-LIKE PROTEIN 13B"/>
    <property type="match status" value="1"/>
</dbReference>
<feature type="compositionally biased region" description="Basic and acidic residues" evidence="5">
    <location>
        <begin position="347"/>
        <end position="361"/>
    </location>
</feature>
<dbReference type="PANTHER" id="PTHR46090">
    <property type="entry name" value="ADP-RIBOSYLATION FACTOR-LIKE PROTEIN 13B"/>
    <property type="match status" value="1"/>
</dbReference>
<dbReference type="PROSITE" id="PS51417">
    <property type="entry name" value="ARF"/>
    <property type="match status" value="1"/>
</dbReference>
<protein>
    <submittedName>
        <fullName evidence="6">Uncharacterized protein</fullName>
    </submittedName>
</protein>
<dbReference type="InterPro" id="IPR006689">
    <property type="entry name" value="Small_GTPase_ARF/SAR"/>
</dbReference>
<evidence type="ECO:0000256" key="2">
    <source>
        <dbReference type="ARBA" id="ARBA00023134"/>
    </source>
</evidence>
<keyword evidence="4" id="KW-0479">Metal-binding</keyword>
<feature type="binding site" evidence="4">
    <location>
        <position position="37"/>
    </location>
    <ligand>
        <name>Mg(2+)</name>
        <dbReference type="ChEBI" id="CHEBI:18420"/>
    </ligand>
</feature>
<feature type="compositionally biased region" description="Low complexity" evidence="5">
    <location>
        <begin position="568"/>
        <end position="589"/>
    </location>
</feature>
<dbReference type="InterPro" id="IPR027417">
    <property type="entry name" value="P-loop_NTPase"/>
</dbReference>
<feature type="compositionally biased region" description="Polar residues" evidence="5">
    <location>
        <begin position="394"/>
        <end position="409"/>
    </location>
</feature>
<evidence type="ECO:0000313" key="6">
    <source>
        <dbReference type="EMBL" id="CAF1143828.1"/>
    </source>
</evidence>
<feature type="binding site" evidence="3">
    <location>
        <position position="89"/>
    </location>
    <ligand>
        <name>GTP</name>
        <dbReference type="ChEBI" id="CHEBI:37565"/>
    </ligand>
</feature>
<dbReference type="SUPFAM" id="SSF52540">
    <property type="entry name" value="P-loop containing nucleoside triphosphate hydrolases"/>
    <property type="match status" value="1"/>
</dbReference>
<dbReference type="NCBIfam" id="TIGR00231">
    <property type="entry name" value="small_GTP"/>
    <property type="match status" value="1"/>
</dbReference>
<evidence type="ECO:0000313" key="9">
    <source>
        <dbReference type="Proteomes" id="UP000663877"/>
    </source>
</evidence>
<keyword evidence="2 3" id="KW-0342">GTP-binding</keyword>
<keyword evidence="4" id="KW-0460">Magnesium</keyword>
<organism evidence="6 9">
    <name type="scientific">Adineta steineri</name>
    <dbReference type="NCBI Taxonomy" id="433720"/>
    <lineage>
        <taxon>Eukaryota</taxon>
        <taxon>Metazoa</taxon>
        <taxon>Spiralia</taxon>
        <taxon>Gnathifera</taxon>
        <taxon>Rotifera</taxon>
        <taxon>Eurotatoria</taxon>
        <taxon>Bdelloidea</taxon>
        <taxon>Adinetida</taxon>
        <taxon>Adinetidae</taxon>
        <taxon>Adineta</taxon>
    </lineage>
</organism>
<proteinExistence type="predicted"/>
<dbReference type="Gene3D" id="3.40.50.300">
    <property type="entry name" value="P-loop containing nucleotide triphosphate hydrolases"/>
    <property type="match status" value="1"/>
</dbReference>
<dbReference type="EMBL" id="CAJNOI010000161">
    <property type="protein sequence ID" value="CAF1143828.1"/>
    <property type="molecule type" value="Genomic_DNA"/>
</dbReference>
<dbReference type="InterPro" id="IPR051995">
    <property type="entry name" value="Ciliary_GTPase"/>
</dbReference>
<dbReference type="EMBL" id="CAJNOM010000550">
    <property type="protein sequence ID" value="CAF1496272.1"/>
    <property type="molecule type" value="Genomic_DNA"/>
</dbReference>
<evidence type="ECO:0000256" key="3">
    <source>
        <dbReference type="PIRSR" id="PIRSR606689-1"/>
    </source>
</evidence>
<dbReference type="Proteomes" id="UP000663877">
    <property type="component" value="Unassembled WGS sequence"/>
</dbReference>
<dbReference type="Pfam" id="PF00025">
    <property type="entry name" value="Arf"/>
    <property type="match status" value="1"/>
</dbReference>
<name>A0A814S660_9BILA</name>
<dbReference type="GO" id="GO:0097500">
    <property type="term" value="P:receptor localization to non-motile cilium"/>
    <property type="evidence" value="ECO:0007669"/>
    <property type="project" value="TreeGrafter"/>
</dbReference>
<keyword evidence="1 3" id="KW-0547">Nucleotide-binding</keyword>
<accession>A0A814S660</accession>
<feature type="binding site" evidence="4">
    <location>
        <position position="54"/>
    </location>
    <ligand>
        <name>Mg(2+)</name>
        <dbReference type="ChEBI" id="CHEBI:18420"/>
    </ligand>
</feature>
<dbReference type="GO" id="GO:1905515">
    <property type="term" value="P:non-motile cilium assembly"/>
    <property type="evidence" value="ECO:0007669"/>
    <property type="project" value="TreeGrafter"/>
</dbReference>
<sequence length="619" mass="70789">MGTASCKSLKSSIPNQQKEDDKTITIGVFGLDDAGKTSIIKAIQGEPTDNISPTTSSKTITITRPHSVKNDNSDKNKLQQHVQIIDVSGEERSRQQSWLQYYDQIHGYIFVIDASERNRFRENQDILEDLLEHDKLKSKPILFLANKQDQRGAISNEYDFKRKFNIDRLKTKYNIEFCSALPQNRKNKVDESIEQGFSCLIQTINDNYKELNSRIIKPKSIRINRQSEGDENKNLRTKNSKITSEKLPSITSNKNKAKTYSDDEDDDNKNNLSSINGLNKKKKVVGAPNTSVIPKKNVRDTETKAFRSTYEAFPEETPWSTPSTALKSARSDDILTRLNTKSSLTGDTKRRDVSPLIRDTKSYTNNSALKRDNNSDDDEEDYSRLQKSKPISRFDTSPYSTNRFSSNTKQPPPPSTSIYNDNYSSTNNHYKLTTSNKSYNHDDEDDEDNYIKKTTTNNKSIKSYSQLADRSNLNKRSTYDHDDDYSISKPTNRSKYNDDDDDDNTNHRWSSSKPTTGSKYGGDDDDDDYPSSKMTTHSKYNNDNRALSASKPVSRSKYEDDDDDHNDYTSASKKNTYSSYNNYNGSSGSRPRVGTDDFFTSKNETNNTNRFRKNTYYDD</sequence>
<dbReference type="GO" id="GO:0097730">
    <property type="term" value="C:non-motile cilium"/>
    <property type="evidence" value="ECO:0007669"/>
    <property type="project" value="TreeGrafter"/>
</dbReference>
<dbReference type="Proteomes" id="UP000663832">
    <property type="component" value="Unassembled WGS sequence"/>
</dbReference>
<dbReference type="SMART" id="SM00177">
    <property type="entry name" value="ARF"/>
    <property type="match status" value="1"/>
</dbReference>
<feature type="compositionally biased region" description="Polar residues" evidence="5">
    <location>
        <begin position="507"/>
        <end position="518"/>
    </location>
</feature>
<dbReference type="GO" id="GO:0003924">
    <property type="term" value="F:GTPase activity"/>
    <property type="evidence" value="ECO:0007669"/>
    <property type="project" value="InterPro"/>
</dbReference>
<evidence type="ECO:0000256" key="5">
    <source>
        <dbReference type="SAM" id="MobiDB-lite"/>
    </source>
</evidence>
<evidence type="ECO:0000256" key="1">
    <source>
        <dbReference type="ARBA" id="ARBA00022741"/>
    </source>
</evidence>
<dbReference type="GO" id="GO:0005525">
    <property type="term" value="F:GTP binding"/>
    <property type="evidence" value="ECO:0007669"/>
    <property type="project" value="UniProtKB-KW"/>
</dbReference>
<feature type="compositionally biased region" description="Polar residues" evidence="5">
    <location>
        <begin position="466"/>
        <end position="476"/>
    </location>
</feature>
<comment type="caution">
    <text evidence="6">The sequence shown here is derived from an EMBL/GenBank/DDBJ whole genome shotgun (WGS) entry which is preliminary data.</text>
</comment>
<feature type="compositionally biased region" description="Polar residues" evidence="5">
    <location>
        <begin position="532"/>
        <end position="553"/>
    </location>
</feature>
<dbReference type="AlphaFoldDB" id="A0A814S660"/>
<feature type="compositionally biased region" description="Basic and acidic residues" evidence="5">
    <location>
        <begin position="477"/>
        <end position="486"/>
    </location>
</feature>
<gene>
    <name evidence="6" type="ORF">BJG266_LOCUS23699</name>
    <name evidence="7" type="ORF">QVE165_LOCUS43201</name>
</gene>